<keyword evidence="2" id="KW-1185">Reference proteome</keyword>
<protein>
    <submittedName>
        <fullName evidence="1">Uncharacterized protein</fullName>
    </submittedName>
</protein>
<proteinExistence type="predicted"/>
<comment type="caution">
    <text evidence="1">The sequence shown here is derived from an EMBL/GenBank/DDBJ whole genome shotgun (WGS) entry which is preliminary data.</text>
</comment>
<organism evidence="1 2">
    <name type="scientific">Nannocystis radixulma</name>
    <dbReference type="NCBI Taxonomy" id="2995305"/>
    <lineage>
        <taxon>Bacteria</taxon>
        <taxon>Pseudomonadati</taxon>
        <taxon>Myxococcota</taxon>
        <taxon>Polyangia</taxon>
        <taxon>Nannocystales</taxon>
        <taxon>Nannocystaceae</taxon>
        <taxon>Nannocystis</taxon>
    </lineage>
</organism>
<sequence>MRAFPHALLVLCVLGLACNRSKSDAPAAAAPGSDTANTLASGPGNDPCAVYIERAAPGVRCEAIDAARCTCELVAAVSASAPDVAANSNSASGAPPAAAPESAVANLEFAKGPQNTIVQCVSGPCPTRSADFITGAYPPIPLPASGASVQLEFRAMHYKPYVGTYNLVPGRNYIQFTLEREFGAPVSAAFQFEGAPAGTTVECVSGPCVDNKAYAIDKFPELPLKDDGATLLLRFNAPGYRTAMTSFQVRRGPNAVPVLMEKAPLGK</sequence>
<reference evidence="1 2" key="1">
    <citation type="submission" date="2022-11" db="EMBL/GenBank/DDBJ databases">
        <title>Minimal conservation of predation-associated metabolite biosynthetic gene clusters underscores biosynthetic potential of Myxococcota including descriptions for ten novel species: Archangium lansinium sp. nov., Myxococcus landrumus sp. nov., Nannocystis bai.</title>
        <authorList>
            <person name="Ahearne A."/>
            <person name="Stevens C."/>
            <person name="Dowd S."/>
        </authorList>
    </citation>
    <scope>NUCLEOTIDE SEQUENCE [LARGE SCALE GENOMIC DNA]</scope>
    <source>
        <strain evidence="1 2">NCELM</strain>
    </source>
</reference>
<dbReference type="RefSeq" id="WP_271999788.1">
    <property type="nucleotide sequence ID" value="NZ_JAQNDN010000010.1"/>
</dbReference>
<accession>A0ABT5BAB6</accession>
<dbReference type="EMBL" id="JAQNDN010000010">
    <property type="protein sequence ID" value="MDC0669982.1"/>
    <property type="molecule type" value="Genomic_DNA"/>
</dbReference>
<dbReference type="Proteomes" id="UP001217838">
    <property type="component" value="Unassembled WGS sequence"/>
</dbReference>
<name>A0ABT5BAB6_9BACT</name>
<evidence type="ECO:0000313" key="2">
    <source>
        <dbReference type="Proteomes" id="UP001217838"/>
    </source>
</evidence>
<dbReference type="PROSITE" id="PS51257">
    <property type="entry name" value="PROKAR_LIPOPROTEIN"/>
    <property type="match status" value="1"/>
</dbReference>
<gene>
    <name evidence="1" type="ORF">POL58_19670</name>
</gene>
<evidence type="ECO:0000313" key="1">
    <source>
        <dbReference type="EMBL" id="MDC0669982.1"/>
    </source>
</evidence>